<comment type="caution">
    <text evidence="2">The sequence shown here is derived from an EMBL/GenBank/DDBJ whole genome shotgun (WGS) entry which is preliminary data.</text>
</comment>
<organism evidence="2 3">
    <name type="scientific">Shewanella insulae</name>
    <dbReference type="NCBI Taxonomy" id="2681496"/>
    <lineage>
        <taxon>Bacteria</taxon>
        <taxon>Pseudomonadati</taxon>
        <taxon>Pseudomonadota</taxon>
        <taxon>Gammaproteobacteria</taxon>
        <taxon>Alteromonadales</taxon>
        <taxon>Shewanellaceae</taxon>
        <taxon>Shewanella</taxon>
    </lineage>
</organism>
<keyword evidence="1" id="KW-0472">Membrane</keyword>
<proteinExistence type="predicted"/>
<gene>
    <name evidence="2" type="ORF">GNT65_20435</name>
</gene>
<accession>A0A6L7I396</accession>
<evidence type="ECO:0000313" key="3">
    <source>
        <dbReference type="Proteomes" id="UP000474778"/>
    </source>
</evidence>
<keyword evidence="3" id="KW-1185">Reference proteome</keyword>
<keyword evidence="1" id="KW-0812">Transmembrane</keyword>
<protein>
    <submittedName>
        <fullName evidence="2">Uncharacterized protein</fullName>
    </submittedName>
</protein>
<reference evidence="2 3" key="1">
    <citation type="submission" date="2019-12" db="EMBL/GenBank/DDBJ databases">
        <title>Shewanella insulae sp. nov., isolated from a tidal flat.</title>
        <authorList>
            <person name="Yoon J.-H."/>
        </authorList>
    </citation>
    <scope>NUCLEOTIDE SEQUENCE [LARGE SCALE GENOMIC DNA]</scope>
    <source>
        <strain evidence="2 3">JBTF-M18</strain>
    </source>
</reference>
<keyword evidence="1" id="KW-1133">Transmembrane helix</keyword>
<dbReference type="EMBL" id="WRPA01000035">
    <property type="protein sequence ID" value="MXR71027.1"/>
    <property type="molecule type" value="Genomic_DNA"/>
</dbReference>
<name>A0A6L7I396_9GAMM</name>
<evidence type="ECO:0000313" key="2">
    <source>
        <dbReference type="EMBL" id="MXR71027.1"/>
    </source>
</evidence>
<dbReference type="Proteomes" id="UP000474778">
    <property type="component" value="Unassembled WGS sequence"/>
</dbReference>
<evidence type="ECO:0000256" key="1">
    <source>
        <dbReference type="SAM" id="Phobius"/>
    </source>
</evidence>
<dbReference type="RefSeq" id="WP_160798995.1">
    <property type="nucleotide sequence ID" value="NZ_CANMWR010000050.1"/>
</dbReference>
<sequence length="110" mass="12343">MNKHLRSKNYAQAKAKLMWLFPAAIMLLTSASFATDIELSKLVLITILLVASIAGFVHTLLALKWQLIQTRFGTYYKAENPKKFNAMVLLSIVGFAVTSTMVTFLLLMFV</sequence>
<feature type="transmembrane region" description="Helical" evidence="1">
    <location>
        <begin position="84"/>
        <end position="109"/>
    </location>
</feature>
<feature type="transmembrane region" description="Helical" evidence="1">
    <location>
        <begin position="44"/>
        <end position="63"/>
    </location>
</feature>
<dbReference type="AlphaFoldDB" id="A0A6L7I396"/>